<dbReference type="CDD" id="cd05243">
    <property type="entry name" value="SDR_a5"/>
    <property type="match status" value="1"/>
</dbReference>
<proteinExistence type="predicted"/>
<evidence type="ECO:0000259" key="1">
    <source>
        <dbReference type="Pfam" id="PF13460"/>
    </source>
</evidence>
<dbReference type="InterPro" id="IPR016040">
    <property type="entry name" value="NAD(P)-bd_dom"/>
</dbReference>
<dbReference type="PANTHER" id="PTHR15020">
    <property type="entry name" value="FLAVIN REDUCTASE-RELATED"/>
    <property type="match status" value="1"/>
</dbReference>
<dbReference type="PANTHER" id="PTHR15020:SF50">
    <property type="entry name" value="UPF0659 PROTEIN YMR090W"/>
    <property type="match status" value="1"/>
</dbReference>
<organism evidence="2 3">
    <name type="scientific">Bifidobacterium simiarum</name>
    <dbReference type="NCBI Taxonomy" id="2045441"/>
    <lineage>
        <taxon>Bacteria</taxon>
        <taxon>Bacillati</taxon>
        <taxon>Actinomycetota</taxon>
        <taxon>Actinomycetes</taxon>
        <taxon>Bifidobacteriales</taxon>
        <taxon>Bifidobacteriaceae</taxon>
        <taxon>Bifidobacterium</taxon>
    </lineage>
</organism>
<evidence type="ECO:0000313" key="2">
    <source>
        <dbReference type="EMBL" id="PJM76378.1"/>
    </source>
</evidence>
<comment type="caution">
    <text evidence="2">The sequence shown here is derived from an EMBL/GenBank/DDBJ whole genome shotgun (WGS) entry which is preliminary data.</text>
</comment>
<gene>
    <name evidence="2" type="ORF">CSQ87_02100</name>
</gene>
<dbReference type="EMBL" id="PEBK01000001">
    <property type="protein sequence ID" value="PJM76378.1"/>
    <property type="molecule type" value="Genomic_DNA"/>
</dbReference>
<dbReference type="Gene3D" id="3.40.50.720">
    <property type="entry name" value="NAD(P)-binding Rossmann-like Domain"/>
    <property type="match status" value="1"/>
</dbReference>
<dbReference type="Proteomes" id="UP000231451">
    <property type="component" value="Unassembled WGS sequence"/>
</dbReference>
<accession>A0A2M9HHR4</accession>
<protein>
    <submittedName>
        <fullName evidence="2">NAD-dependent dehydratase</fullName>
    </submittedName>
</protein>
<dbReference type="RefSeq" id="WP_100512246.1">
    <property type="nucleotide sequence ID" value="NZ_PEBK01000001.1"/>
</dbReference>
<reference evidence="2 3" key="1">
    <citation type="submission" date="2017-10" db="EMBL/GenBank/DDBJ databases">
        <title>Draft genome sequences of strains TRE 1, TRE 9, TRE H and TRI 7, isolated from tamarins, belonging to four potential novel Bifidobacterium species.</title>
        <authorList>
            <person name="Mattarelli P."/>
            <person name="Modesto M."/>
            <person name="Puglisi E."/>
            <person name="Morelli L."/>
            <person name="Spezio C."/>
            <person name="Bonetti A."/>
            <person name="Sandri C."/>
        </authorList>
    </citation>
    <scope>NUCLEOTIDE SEQUENCE [LARGE SCALE GENOMIC DNA]</scope>
    <source>
        <strain evidence="3">TRI7</strain>
    </source>
</reference>
<dbReference type="Pfam" id="PF13460">
    <property type="entry name" value="NAD_binding_10"/>
    <property type="match status" value="1"/>
</dbReference>
<dbReference type="OrthoDB" id="5510591at2"/>
<dbReference type="SUPFAM" id="SSF51735">
    <property type="entry name" value="NAD(P)-binding Rossmann-fold domains"/>
    <property type="match status" value="1"/>
</dbReference>
<dbReference type="InterPro" id="IPR036291">
    <property type="entry name" value="NAD(P)-bd_dom_sf"/>
</dbReference>
<name>A0A2M9HHR4_9BIFI</name>
<feature type="domain" description="NAD(P)-binding" evidence="1">
    <location>
        <begin position="13"/>
        <end position="195"/>
    </location>
</feature>
<keyword evidence="3" id="KW-1185">Reference proteome</keyword>
<sequence>MSESNPMLVLFVGATGSVGRLAVDEAVRMGYRVRALVRSGTKARFDDRVEVTQGDLTRMDTLAGAVDGIDAVVFTMGAHDGPTMVERVDYGAVRNVLTLLAGRPVRIVLMTAIGVTYMDSAYNRTSQAHDWKRRSERLVRASGNDYTIVRPGWFDYNGPDQRRLTFLQGDRRRHADSRDGVVSRRQIAQTLISALGCDEAKGKTFELVAEHGPAPCDLTPMFAALEADSPGSVDGVHDEGNFPAECQPRRVREDLARIAAISRRGARSGGSR</sequence>
<dbReference type="AlphaFoldDB" id="A0A2M9HHR4"/>
<evidence type="ECO:0000313" key="3">
    <source>
        <dbReference type="Proteomes" id="UP000231451"/>
    </source>
</evidence>